<proteinExistence type="predicted"/>
<organism evidence="1">
    <name type="scientific">Siphoviridae sp. ctj6w2</name>
    <dbReference type="NCBI Taxonomy" id="2827919"/>
    <lineage>
        <taxon>Viruses</taxon>
        <taxon>Duplodnaviria</taxon>
        <taxon>Heunggongvirae</taxon>
        <taxon>Uroviricota</taxon>
        <taxon>Caudoviricetes</taxon>
    </lineage>
</organism>
<reference evidence="1" key="1">
    <citation type="journal article" date="2021" name="Proc. Natl. Acad. Sci. U.S.A.">
        <title>A Catalog of Tens of Thousands of Viruses from Human Metagenomes Reveals Hidden Associations with Chronic Diseases.</title>
        <authorList>
            <person name="Tisza M.J."/>
            <person name="Buck C.B."/>
        </authorList>
    </citation>
    <scope>NUCLEOTIDE SEQUENCE</scope>
    <source>
        <strain evidence="1">Ctj6w2</strain>
    </source>
</reference>
<accession>A0A8S5T7F9</accession>
<name>A0A8S5T7F9_9CAUD</name>
<sequence>MSILADVKKLLEPLSVPIATGVYKGTATDTYIVLVPLSDTFELHADNMPNAEVQELRVSIYTKGNYKKLTNQIVKILLNAEFTVTDRRYIGYETETDYFHYVVDIAKNYELEE</sequence>
<evidence type="ECO:0000313" key="1">
    <source>
        <dbReference type="EMBL" id="DAF59277.1"/>
    </source>
</evidence>
<dbReference type="EMBL" id="BK032767">
    <property type="protein sequence ID" value="DAF59277.1"/>
    <property type="molecule type" value="Genomic_DNA"/>
</dbReference>
<protein>
    <submittedName>
        <fullName evidence="1">Tail component</fullName>
    </submittedName>
</protein>